<evidence type="ECO:0000313" key="2">
    <source>
        <dbReference type="EMBL" id="KAJ8252297.1"/>
    </source>
</evidence>
<proteinExistence type="predicted"/>
<keyword evidence="3" id="KW-1185">Reference proteome</keyword>
<evidence type="ECO:0000256" key="1">
    <source>
        <dbReference type="SAM" id="MobiDB-lite"/>
    </source>
</evidence>
<sequence>MGTYSVSLPAETQTQETGDGAGMGVGRQPGGALASGPGAVQGRSADRPAEQNRAGSEDPNGRFQEPIPTAGLVLLKLCSRCLSSHPEASPPPVSHGDSLRACSTPPRCDWPRRKARVFSG</sequence>
<comment type="caution">
    <text evidence="2">The sequence shown here is derived from an EMBL/GenBank/DDBJ whole genome shotgun (WGS) entry which is preliminary data.</text>
</comment>
<feature type="compositionally biased region" description="Basic and acidic residues" evidence="1">
    <location>
        <begin position="44"/>
        <end position="60"/>
    </location>
</feature>
<dbReference type="EMBL" id="JAFJMO010000017">
    <property type="protein sequence ID" value="KAJ8252297.1"/>
    <property type="molecule type" value="Genomic_DNA"/>
</dbReference>
<accession>A0A9Q1CXL1</accession>
<evidence type="ECO:0000313" key="3">
    <source>
        <dbReference type="Proteomes" id="UP001152803"/>
    </source>
</evidence>
<gene>
    <name evidence="2" type="ORF">COCON_G00216090</name>
</gene>
<feature type="compositionally biased region" description="Gly residues" evidence="1">
    <location>
        <begin position="19"/>
        <end position="29"/>
    </location>
</feature>
<feature type="compositionally biased region" description="Polar residues" evidence="1">
    <location>
        <begin position="1"/>
        <end position="17"/>
    </location>
</feature>
<dbReference type="Proteomes" id="UP001152803">
    <property type="component" value="Unassembled WGS sequence"/>
</dbReference>
<reference evidence="2" key="1">
    <citation type="journal article" date="2023" name="Science">
        <title>Genome structures resolve the early diversification of teleost fishes.</title>
        <authorList>
            <person name="Parey E."/>
            <person name="Louis A."/>
            <person name="Montfort J."/>
            <person name="Bouchez O."/>
            <person name="Roques C."/>
            <person name="Iampietro C."/>
            <person name="Lluch J."/>
            <person name="Castinel A."/>
            <person name="Donnadieu C."/>
            <person name="Desvignes T."/>
            <person name="Floi Bucao C."/>
            <person name="Jouanno E."/>
            <person name="Wen M."/>
            <person name="Mejri S."/>
            <person name="Dirks R."/>
            <person name="Jansen H."/>
            <person name="Henkel C."/>
            <person name="Chen W.J."/>
            <person name="Zahm M."/>
            <person name="Cabau C."/>
            <person name="Klopp C."/>
            <person name="Thompson A.W."/>
            <person name="Robinson-Rechavi M."/>
            <person name="Braasch I."/>
            <person name="Lecointre G."/>
            <person name="Bobe J."/>
            <person name="Postlethwait J.H."/>
            <person name="Berthelot C."/>
            <person name="Roest Crollius H."/>
            <person name="Guiguen Y."/>
        </authorList>
    </citation>
    <scope>NUCLEOTIDE SEQUENCE</scope>
    <source>
        <strain evidence="2">Concon-B</strain>
    </source>
</reference>
<name>A0A9Q1CXL1_CONCO</name>
<feature type="region of interest" description="Disordered" evidence="1">
    <location>
        <begin position="83"/>
        <end position="120"/>
    </location>
</feature>
<dbReference type="AlphaFoldDB" id="A0A9Q1CXL1"/>
<organism evidence="2 3">
    <name type="scientific">Conger conger</name>
    <name type="common">Conger eel</name>
    <name type="synonym">Muraena conger</name>
    <dbReference type="NCBI Taxonomy" id="82655"/>
    <lineage>
        <taxon>Eukaryota</taxon>
        <taxon>Metazoa</taxon>
        <taxon>Chordata</taxon>
        <taxon>Craniata</taxon>
        <taxon>Vertebrata</taxon>
        <taxon>Euteleostomi</taxon>
        <taxon>Actinopterygii</taxon>
        <taxon>Neopterygii</taxon>
        <taxon>Teleostei</taxon>
        <taxon>Anguilliformes</taxon>
        <taxon>Congridae</taxon>
        <taxon>Conger</taxon>
    </lineage>
</organism>
<feature type="region of interest" description="Disordered" evidence="1">
    <location>
        <begin position="1"/>
        <end position="67"/>
    </location>
</feature>
<protein>
    <submittedName>
        <fullName evidence="2">Uncharacterized protein</fullName>
    </submittedName>
</protein>